<evidence type="ECO:0000313" key="3">
    <source>
        <dbReference type="Proteomes" id="UP000199398"/>
    </source>
</evidence>
<reference evidence="2 3" key="1">
    <citation type="submission" date="2016-10" db="EMBL/GenBank/DDBJ databases">
        <authorList>
            <person name="de Groot N.N."/>
        </authorList>
    </citation>
    <scope>NUCLEOTIDE SEQUENCE [LARGE SCALE GENOMIC DNA]</scope>
    <source>
        <strain evidence="2 3">CPCC 201259</strain>
    </source>
</reference>
<dbReference type="AlphaFoldDB" id="A0A1I4VK90"/>
<evidence type="ECO:0000313" key="2">
    <source>
        <dbReference type="EMBL" id="SFN01652.1"/>
    </source>
</evidence>
<dbReference type="EMBL" id="FOUP01000002">
    <property type="protein sequence ID" value="SFN01652.1"/>
    <property type="molecule type" value="Genomic_DNA"/>
</dbReference>
<keyword evidence="4" id="KW-1185">Reference proteome</keyword>
<dbReference type="Proteomes" id="UP000199398">
    <property type="component" value="Unassembled WGS sequence"/>
</dbReference>
<gene>
    <name evidence="1" type="ORF">ATL45_4719</name>
    <name evidence="2" type="ORF">SAMN05421805_102250</name>
</gene>
<dbReference type="EMBL" id="RBXX01000002">
    <property type="protein sequence ID" value="RKT86354.1"/>
    <property type="molecule type" value="Genomic_DNA"/>
</dbReference>
<evidence type="ECO:0000313" key="4">
    <source>
        <dbReference type="Proteomes" id="UP000270697"/>
    </source>
</evidence>
<dbReference type="STRING" id="455193.SAMN05421805_102250"/>
<reference evidence="1 4" key="2">
    <citation type="submission" date="2018-10" db="EMBL/GenBank/DDBJ databases">
        <title>Sequencing the genomes of 1000 actinobacteria strains.</title>
        <authorList>
            <person name="Klenk H.-P."/>
        </authorList>
    </citation>
    <scope>NUCLEOTIDE SEQUENCE [LARGE SCALE GENOMIC DNA]</scope>
    <source>
        <strain evidence="1 4">DSM 45119</strain>
    </source>
</reference>
<dbReference type="OrthoDB" id="4554968at2"/>
<proteinExistence type="predicted"/>
<name>A0A1I4VK90_9PSEU</name>
<sequence length="197" mass="21823">MDTKLNEAARELLEQLADRLPKRRLPAYRALADAGETAQLLNELCKILIGRGTAVTPAEKATLTQLLDTVPAGDYDYINNRDQTLAAIQVAEQPQATTHDDLRALSAGTHALLERLADRLPQDRLEEYRTLSRVGEWSMLVDLLSASLVTRRIPISPSERDALAALLNWFRPAAVADLAYVRDRENTLAALNVTDQP</sequence>
<organism evidence="2 3">
    <name type="scientific">Saccharopolyspora antimicrobica</name>
    <dbReference type="NCBI Taxonomy" id="455193"/>
    <lineage>
        <taxon>Bacteria</taxon>
        <taxon>Bacillati</taxon>
        <taxon>Actinomycetota</taxon>
        <taxon>Actinomycetes</taxon>
        <taxon>Pseudonocardiales</taxon>
        <taxon>Pseudonocardiaceae</taxon>
        <taxon>Saccharopolyspora</taxon>
    </lineage>
</organism>
<accession>A0A1I4VK90</accession>
<evidence type="ECO:0000313" key="1">
    <source>
        <dbReference type="EMBL" id="RKT86354.1"/>
    </source>
</evidence>
<dbReference type="RefSeq" id="WP_093148598.1">
    <property type="nucleotide sequence ID" value="NZ_FOUP01000002.1"/>
</dbReference>
<protein>
    <submittedName>
        <fullName evidence="2">Uncharacterized protein</fullName>
    </submittedName>
</protein>
<dbReference type="Proteomes" id="UP000270697">
    <property type="component" value="Unassembled WGS sequence"/>
</dbReference>